<name>A0ABC8J957_ERUVS</name>
<proteinExistence type="inferred from homology"/>
<evidence type="ECO:0000256" key="2">
    <source>
        <dbReference type="ARBA" id="ARBA00022529"/>
    </source>
</evidence>
<feature type="signal peptide" evidence="6">
    <location>
        <begin position="1"/>
        <end position="19"/>
    </location>
</feature>
<gene>
    <name evidence="7" type="ORF">ERUC_LOCUS8228</name>
</gene>
<keyword evidence="3" id="KW-0295">Fungicide</keyword>
<keyword evidence="8" id="KW-1185">Reference proteome</keyword>
<comment type="similarity">
    <text evidence="1">Belongs to the DEFL family.</text>
</comment>
<evidence type="ECO:0000256" key="5">
    <source>
        <dbReference type="ARBA" id="ARBA00023157"/>
    </source>
</evidence>
<evidence type="ECO:0000313" key="8">
    <source>
        <dbReference type="Proteomes" id="UP001642260"/>
    </source>
</evidence>
<feature type="chain" id="PRO_5044763767" evidence="6">
    <location>
        <begin position="20"/>
        <end position="74"/>
    </location>
</feature>
<sequence>MTKSILCAVFIILILGVMANEIQENKCGEVLPQVDCGGGGACGALCRQLKHGIPQCLPTSNGKLACYCTYLCPP</sequence>
<protein>
    <submittedName>
        <fullName evidence="7">Uncharacterized protein</fullName>
    </submittedName>
</protein>
<keyword evidence="6" id="KW-0732">Signal</keyword>
<comment type="caution">
    <text evidence="7">The sequence shown here is derived from an EMBL/GenBank/DDBJ whole genome shotgun (WGS) entry which is preliminary data.</text>
</comment>
<dbReference type="Pfam" id="PF07333">
    <property type="entry name" value="SLR1-BP"/>
    <property type="match status" value="1"/>
</dbReference>
<evidence type="ECO:0000256" key="1">
    <source>
        <dbReference type="ARBA" id="ARBA00006722"/>
    </source>
</evidence>
<organism evidence="7 8">
    <name type="scientific">Eruca vesicaria subsp. sativa</name>
    <name type="common">Garden rocket</name>
    <name type="synonym">Eruca sativa</name>
    <dbReference type="NCBI Taxonomy" id="29727"/>
    <lineage>
        <taxon>Eukaryota</taxon>
        <taxon>Viridiplantae</taxon>
        <taxon>Streptophyta</taxon>
        <taxon>Embryophyta</taxon>
        <taxon>Tracheophyta</taxon>
        <taxon>Spermatophyta</taxon>
        <taxon>Magnoliopsida</taxon>
        <taxon>eudicotyledons</taxon>
        <taxon>Gunneridae</taxon>
        <taxon>Pentapetalae</taxon>
        <taxon>rosids</taxon>
        <taxon>malvids</taxon>
        <taxon>Brassicales</taxon>
        <taxon>Brassicaceae</taxon>
        <taxon>Brassiceae</taxon>
        <taxon>Eruca</taxon>
    </lineage>
</organism>
<accession>A0ABC8J957</accession>
<keyword evidence="5" id="KW-1015">Disulfide bond</keyword>
<evidence type="ECO:0000256" key="3">
    <source>
        <dbReference type="ARBA" id="ARBA00022577"/>
    </source>
</evidence>
<keyword evidence="4" id="KW-0611">Plant defense</keyword>
<evidence type="ECO:0000256" key="6">
    <source>
        <dbReference type="SAM" id="SignalP"/>
    </source>
</evidence>
<evidence type="ECO:0000313" key="7">
    <source>
        <dbReference type="EMBL" id="CAH8318425.1"/>
    </source>
</evidence>
<dbReference type="AlphaFoldDB" id="A0ABC8J957"/>
<dbReference type="InterPro" id="IPR010851">
    <property type="entry name" value="DEFL"/>
</dbReference>
<keyword evidence="2" id="KW-0929">Antimicrobial</keyword>
<reference evidence="7 8" key="1">
    <citation type="submission" date="2022-03" db="EMBL/GenBank/DDBJ databases">
        <authorList>
            <person name="Macdonald S."/>
            <person name="Ahmed S."/>
            <person name="Newling K."/>
        </authorList>
    </citation>
    <scope>NUCLEOTIDE SEQUENCE [LARGE SCALE GENOMIC DNA]</scope>
</reference>
<dbReference type="GO" id="GO:0031640">
    <property type="term" value="P:killing of cells of another organism"/>
    <property type="evidence" value="ECO:0007669"/>
    <property type="project" value="UniProtKB-KW"/>
</dbReference>
<evidence type="ECO:0000256" key="4">
    <source>
        <dbReference type="ARBA" id="ARBA00022821"/>
    </source>
</evidence>
<dbReference type="Proteomes" id="UP001642260">
    <property type="component" value="Unassembled WGS sequence"/>
</dbReference>
<dbReference type="GO" id="GO:0050832">
    <property type="term" value="P:defense response to fungus"/>
    <property type="evidence" value="ECO:0007669"/>
    <property type="project" value="UniProtKB-KW"/>
</dbReference>
<dbReference type="EMBL" id="CAKOAT010086266">
    <property type="protein sequence ID" value="CAH8318425.1"/>
    <property type="molecule type" value="Genomic_DNA"/>
</dbReference>